<dbReference type="GO" id="GO:0005737">
    <property type="term" value="C:cytoplasm"/>
    <property type="evidence" value="ECO:0000318"/>
    <property type="project" value="GO_Central"/>
</dbReference>
<dbReference type="Gene3D" id="3.40.50.12660">
    <property type="match status" value="1"/>
</dbReference>
<name>A0A0K9PU27_ZOSMR</name>
<dbReference type="EMBL" id="LFYR01000626">
    <property type="protein sequence ID" value="KMZ72481.1"/>
    <property type="molecule type" value="Genomic_DNA"/>
</dbReference>
<dbReference type="InterPro" id="IPR029030">
    <property type="entry name" value="Caspase-like_dom_sf"/>
</dbReference>
<comment type="caution">
    <text evidence="3">The sequence shown here is derived from an EMBL/GenBank/DDBJ whole genome shotgun (WGS) entry which is preliminary data.</text>
</comment>
<dbReference type="SUPFAM" id="SSF52129">
    <property type="entry name" value="Caspase-like"/>
    <property type="match status" value="1"/>
</dbReference>
<evidence type="ECO:0000313" key="3">
    <source>
        <dbReference type="EMBL" id="KMZ72481.1"/>
    </source>
</evidence>
<dbReference type="PANTHER" id="PTHR48104:SF30">
    <property type="entry name" value="METACASPASE-1"/>
    <property type="match status" value="1"/>
</dbReference>
<dbReference type="InterPro" id="IPR050452">
    <property type="entry name" value="Metacaspase"/>
</dbReference>
<dbReference type="Proteomes" id="UP000036987">
    <property type="component" value="Unassembled WGS sequence"/>
</dbReference>
<gene>
    <name evidence="3" type="ORF">ZOSMA_163G00270</name>
</gene>
<dbReference type="Pfam" id="PF00656">
    <property type="entry name" value="Peptidase_C14"/>
    <property type="match status" value="1"/>
</dbReference>
<comment type="similarity">
    <text evidence="1">Belongs to the peptidase C14B family.</text>
</comment>
<dbReference type="GO" id="GO:0004197">
    <property type="term" value="F:cysteine-type endopeptidase activity"/>
    <property type="evidence" value="ECO:0000318"/>
    <property type="project" value="GO_Central"/>
</dbReference>
<sequence length="294" mass="33408">MSPSSSSAGKKRAVICGISYKGYNKEEIEGSVNDAIFMKYLLENKYNFSDILMLTDDEKNSMNNIPTKMNILNAMEWLVKDCQQGDSLVFYYSGHGSQKKDMDGDEIDGFDETLCPLDYFTNGMITDDVINETIVRPLPSGAMLHVIIESSHSGTVLDLPFLCKMNRKGFYHWEGHRSLNGVWKGSLGGDVILFSSSQDHQENIETKEISKKIAAGGMTYYFIKALEKGDVKTYVELLNFMQSEIIKLEKKMDRNHGSRMVRVMGKLKRFLGKNQVPQLSSNRRFDVYEKAFSF</sequence>
<reference evidence="4" key="1">
    <citation type="journal article" date="2016" name="Nature">
        <title>The genome of the seagrass Zostera marina reveals angiosperm adaptation to the sea.</title>
        <authorList>
            <person name="Olsen J.L."/>
            <person name="Rouze P."/>
            <person name="Verhelst B."/>
            <person name="Lin Y.-C."/>
            <person name="Bayer T."/>
            <person name="Collen J."/>
            <person name="Dattolo E."/>
            <person name="De Paoli E."/>
            <person name="Dittami S."/>
            <person name="Maumus F."/>
            <person name="Michel G."/>
            <person name="Kersting A."/>
            <person name="Lauritano C."/>
            <person name="Lohaus R."/>
            <person name="Toepel M."/>
            <person name="Tonon T."/>
            <person name="Vanneste K."/>
            <person name="Amirebrahimi M."/>
            <person name="Brakel J."/>
            <person name="Bostroem C."/>
            <person name="Chovatia M."/>
            <person name="Grimwood J."/>
            <person name="Jenkins J.W."/>
            <person name="Jueterbock A."/>
            <person name="Mraz A."/>
            <person name="Stam W.T."/>
            <person name="Tice H."/>
            <person name="Bornberg-Bauer E."/>
            <person name="Green P.J."/>
            <person name="Pearson G.A."/>
            <person name="Procaccini G."/>
            <person name="Duarte C.M."/>
            <person name="Schmutz J."/>
            <person name="Reusch T.B.H."/>
            <person name="Van de Peer Y."/>
        </authorList>
    </citation>
    <scope>NUCLEOTIDE SEQUENCE [LARGE SCALE GENOMIC DNA]</scope>
    <source>
        <strain evidence="4">cv. Finnish</strain>
    </source>
</reference>
<protein>
    <submittedName>
        <fullName evidence="3">Metacaspase 9</fullName>
    </submittedName>
</protein>
<accession>A0A0K9PU27</accession>
<evidence type="ECO:0000256" key="1">
    <source>
        <dbReference type="ARBA" id="ARBA00009005"/>
    </source>
</evidence>
<evidence type="ECO:0000313" key="4">
    <source>
        <dbReference type="Proteomes" id="UP000036987"/>
    </source>
</evidence>
<organism evidence="3 4">
    <name type="scientific">Zostera marina</name>
    <name type="common">Eelgrass</name>
    <dbReference type="NCBI Taxonomy" id="29655"/>
    <lineage>
        <taxon>Eukaryota</taxon>
        <taxon>Viridiplantae</taxon>
        <taxon>Streptophyta</taxon>
        <taxon>Embryophyta</taxon>
        <taxon>Tracheophyta</taxon>
        <taxon>Spermatophyta</taxon>
        <taxon>Magnoliopsida</taxon>
        <taxon>Liliopsida</taxon>
        <taxon>Zosteraceae</taxon>
        <taxon>Zostera</taxon>
    </lineage>
</organism>
<dbReference type="InterPro" id="IPR011600">
    <property type="entry name" value="Pept_C14_caspase"/>
</dbReference>
<keyword evidence="4" id="KW-1185">Reference proteome</keyword>
<dbReference type="PANTHER" id="PTHR48104">
    <property type="entry name" value="METACASPASE-4"/>
    <property type="match status" value="1"/>
</dbReference>
<evidence type="ECO:0000259" key="2">
    <source>
        <dbReference type="Pfam" id="PF00656"/>
    </source>
</evidence>
<dbReference type="GO" id="GO:0006508">
    <property type="term" value="P:proteolysis"/>
    <property type="evidence" value="ECO:0000318"/>
    <property type="project" value="GO_Central"/>
</dbReference>
<feature type="domain" description="Peptidase C14 caspase" evidence="2">
    <location>
        <begin position="10"/>
        <end position="286"/>
    </location>
</feature>
<proteinExistence type="inferred from homology"/>
<dbReference type="AlphaFoldDB" id="A0A0K9PU27"/>
<dbReference type="OrthoDB" id="3223806at2759"/>